<dbReference type="Gene3D" id="2.40.30.170">
    <property type="match status" value="1"/>
</dbReference>
<evidence type="ECO:0000256" key="2">
    <source>
        <dbReference type="ARBA" id="ARBA00009477"/>
    </source>
</evidence>
<accession>A0ABY9YTJ9</accession>
<evidence type="ECO:0000313" key="6">
    <source>
        <dbReference type="EMBL" id="WNH53519.1"/>
    </source>
</evidence>
<feature type="transmembrane region" description="Helical" evidence="5">
    <location>
        <begin position="24"/>
        <end position="46"/>
    </location>
</feature>
<dbReference type="InterPro" id="IPR006143">
    <property type="entry name" value="RND_pump_MFP"/>
</dbReference>
<dbReference type="InterPro" id="IPR050465">
    <property type="entry name" value="UPF0194_transport"/>
</dbReference>
<feature type="coiled-coil region" evidence="4">
    <location>
        <begin position="114"/>
        <end position="243"/>
    </location>
</feature>
<dbReference type="Gene3D" id="1.10.287.470">
    <property type="entry name" value="Helix hairpin bin"/>
    <property type="match status" value="1"/>
</dbReference>
<comment type="similarity">
    <text evidence="2">Belongs to the membrane fusion protein (MFP) (TC 8.A.1) family.</text>
</comment>
<evidence type="ECO:0000256" key="5">
    <source>
        <dbReference type="SAM" id="Phobius"/>
    </source>
</evidence>
<reference evidence="6 7" key="1">
    <citation type="submission" date="2022-12" db="EMBL/GenBank/DDBJ databases">
        <title>Two new species, Stenotrophomonas aracearum and Stenotrophomonas oahuensis, isolated from Anthurium (Araceae family) in Hawaii.</title>
        <authorList>
            <person name="Chunag S.C."/>
            <person name="Dobhal S."/>
            <person name="Alvarez A."/>
            <person name="Arif M."/>
        </authorList>
    </citation>
    <scope>NUCLEOTIDE SEQUENCE [LARGE SCALE GENOMIC DNA]</scope>
    <source>
        <strain evidence="6 7">A5586</strain>
    </source>
</reference>
<organism evidence="6 7">
    <name type="scientific">Stenotrophomonas oahuensis</name>
    <dbReference type="NCBI Taxonomy" id="3003271"/>
    <lineage>
        <taxon>Bacteria</taxon>
        <taxon>Pseudomonadati</taxon>
        <taxon>Pseudomonadota</taxon>
        <taxon>Gammaproteobacteria</taxon>
        <taxon>Lysobacterales</taxon>
        <taxon>Lysobacteraceae</taxon>
        <taxon>Stenotrophomonas</taxon>
    </lineage>
</organism>
<evidence type="ECO:0000256" key="1">
    <source>
        <dbReference type="ARBA" id="ARBA00004196"/>
    </source>
</evidence>
<keyword evidence="7" id="KW-1185">Reference proteome</keyword>
<comment type="subcellular location">
    <subcellularLocation>
        <location evidence="1">Cell envelope</location>
    </subcellularLocation>
</comment>
<protein>
    <submittedName>
        <fullName evidence="6">Efflux RND transporter periplasmic adaptor subunit</fullName>
    </submittedName>
</protein>
<keyword evidence="5" id="KW-0472">Membrane</keyword>
<dbReference type="Proteomes" id="UP001302072">
    <property type="component" value="Chromosome"/>
</dbReference>
<sequence>MIRDTSAQDQSFAPTATAAPWKRWLWPGLAALVVLLAIGFAVRAWLGASRSVDSSRVRIAEVTKGDLVRDIAADGRVIAANSPVLYAISAGTVDLKVVAGDVVKKGQELAVIDSPELRSKLAQEQATLAGLEAEASRAQLDATLARAKARKDTDQASIERQAAERDLQRYQRGYDGGAVPQIDLAKANDTLKKADISLANAQTDARLQGQGADLDARNKRLLADRQRAVVDEVQRQVDALTLRAPFDGQVGQVQATQHTQVPANAPVLGVVDLSRFEIEIKVPESFARDLSIGIPAQLTSGNGQPFPGEISAVSPEVVAGEVNARIRFSDKQPQGLRQSQRMQARVVLDTRRNVLKVERGPFVEQGNGQAYVMNGSTAVRRPVQLGVSSLGEVEILSGLQPGDRVVVSGSDLFGDAEQVSIN</sequence>
<dbReference type="EMBL" id="CP115541">
    <property type="protein sequence ID" value="WNH53519.1"/>
    <property type="molecule type" value="Genomic_DNA"/>
</dbReference>
<proteinExistence type="inferred from homology"/>
<keyword evidence="3 4" id="KW-0175">Coiled coil</keyword>
<evidence type="ECO:0000256" key="3">
    <source>
        <dbReference type="ARBA" id="ARBA00023054"/>
    </source>
</evidence>
<keyword evidence="5" id="KW-1133">Transmembrane helix</keyword>
<dbReference type="Gene3D" id="2.40.50.100">
    <property type="match status" value="1"/>
</dbReference>
<dbReference type="RefSeq" id="WP_311192664.1">
    <property type="nucleotide sequence ID" value="NZ_CP115541.1"/>
</dbReference>
<name>A0ABY9YTJ9_9GAMM</name>
<gene>
    <name evidence="6" type="ORF">PDM29_04345</name>
</gene>
<dbReference type="NCBIfam" id="TIGR01730">
    <property type="entry name" value="RND_mfp"/>
    <property type="match status" value="1"/>
</dbReference>
<dbReference type="PANTHER" id="PTHR32347">
    <property type="entry name" value="EFFLUX SYSTEM COMPONENT YKNX-RELATED"/>
    <property type="match status" value="1"/>
</dbReference>
<dbReference type="Gene3D" id="2.40.420.20">
    <property type="match status" value="1"/>
</dbReference>
<keyword evidence="5" id="KW-0812">Transmembrane</keyword>
<dbReference type="SUPFAM" id="SSF111369">
    <property type="entry name" value="HlyD-like secretion proteins"/>
    <property type="match status" value="1"/>
</dbReference>
<evidence type="ECO:0000313" key="7">
    <source>
        <dbReference type="Proteomes" id="UP001302072"/>
    </source>
</evidence>
<evidence type="ECO:0000256" key="4">
    <source>
        <dbReference type="SAM" id="Coils"/>
    </source>
</evidence>
<dbReference type="PANTHER" id="PTHR32347:SF14">
    <property type="entry name" value="EFFLUX SYSTEM COMPONENT YKNX-RELATED"/>
    <property type="match status" value="1"/>
</dbReference>